<evidence type="ECO:0000313" key="2">
    <source>
        <dbReference type="Proteomes" id="UP000789860"/>
    </source>
</evidence>
<gene>
    <name evidence="1" type="ORF">SCALOS_LOCUS465</name>
</gene>
<name>A0ACA9JVS5_9GLOM</name>
<dbReference type="EMBL" id="CAJVPM010000220">
    <property type="protein sequence ID" value="CAG8438697.1"/>
    <property type="molecule type" value="Genomic_DNA"/>
</dbReference>
<proteinExistence type="predicted"/>
<accession>A0ACA9JVS5</accession>
<evidence type="ECO:0000313" key="1">
    <source>
        <dbReference type="EMBL" id="CAG8438697.1"/>
    </source>
</evidence>
<comment type="caution">
    <text evidence="1">The sequence shown here is derived from an EMBL/GenBank/DDBJ whole genome shotgun (WGS) entry which is preliminary data.</text>
</comment>
<reference evidence="1" key="1">
    <citation type="submission" date="2021-06" db="EMBL/GenBank/DDBJ databases">
        <authorList>
            <person name="Kallberg Y."/>
            <person name="Tangrot J."/>
            <person name="Rosling A."/>
        </authorList>
    </citation>
    <scope>NUCLEOTIDE SEQUENCE</scope>
    <source>
        <strain evidence="1">AU212A</strain>
    </source>
</reference>
<organism evidence="1 2">
    <name type="scientific">Scutellospora calospora</name>
    <dbReference type="NCBI Taxonomy" id="85575"/>
    <lineage>
        <taxon>Eukaryota</taxon>
        <taxon>Fungi</taxon>
        <taxon>Fungi incertae sedis</taxon>
        <taxon>Mucoromycota</taxon>
        <taxon>Glomeromycotina</taxon>
        <taxon>Glomeromycetes</taxon>
        <taxon>Diversisporales</taxon>
        <taxon>Gigasporaceae</taxon>
        <taxon>Scutellospora</taxon>
    </lineage>
</organism>
<keyword evidence="2" id="KW-1185">Reference proteome</keyword>
<protein>
    <submittedName>
        <fullName evidence="1">8666_t:CDS:1</fullName>
    </submittedName>
</protein>
<dbReference type="Proteomes" id="UP000789860">
    <property type="component" value="Unassembled WGS sequence"/>
</dbReference>
<sequence length="204" mass="24644">MELEYLVVLWAVEYYRHYFRFSHFVVLMDYLVLKWLHTSKLSEPKNKEAKLPEETMKKEKEIINLEWLKSLEDYNEYNDYWGEKKLDKYEDWIENGLIYEEDSNEDNDEPNFIPNNLELKELIKTLTIKSNKEHIWSEANNYQELLELKYKIEKGKQRVEKRKEKKIIIDLTLPVPPDIIVTPPPFDISHDLVTSVTWTFLVLS</sequence>